<feature type="region of interest" description="Disordered" evidence="1">
    <location>
        <begin position="1"/>
        <end position="80"/>
    </location>
</feature>
<reference evidence="2 3" key="1">
    <citation type="journal article" date="2015" name="Genome Announc.">
        <title>Complete Genome Sequence of Methylobacterium aquaticum Strain 22A, Isolated from Racomitrium japonicum Moss.</title>
        <authorList>
            <person name="Tani A."/>
            <person name="Ogura Y."/>
            <person name="Hayashi T."/>
            <person name="Kimbara K."/>
        </authorList>
    </citation>
    <scope>NUCLEOTIDE SEQUENCE [LARGE SCALE GENOMIC DNA]</scope>
    <source>
        <strain evidence="2 3">MA-22A</strain>
        <plasmid evidence="3">Plasmid pMaq22A_1p DNA</plasmid>
    </source>
</reference>
<gene>
    <name evidence="2" type="ORF">Maq22A_1p38315</name>
</gene>
<proteinExistence type="predicted"/>
<protein>
    <submittedName>
        <fullName evidence="2">Uncharacterized protein</fullName>
    </submittedName>
</protein>
<accession>A0A1Y0ZCC9</accession>
<evidence type="ECO:0000256" key="1">
    <source>
        <dbReference type="SAM" id="MobiDB-lite"/>
    </source>
</evidence>
<dbReference type="KEGG" id="maqu:Maq22A_1p38315"/>
<dbReference type="Proteomes" id="UP000061432">
    <property type="component" value="Plasmid pMaq22A_1p"/>
</dbReference>
<keyword evidence="2" id="KW-0614">Plasmid</keyword>
<name>A0A1Y0ZCC9_9HYPH</name>
<reference evidence="3" key="2">
    <citation type="submission" date="2015-01" db="EMBL/GenBank/DDBJ databases">
        <title>Complete genome sequence of Methylobacterium aquaticum strain 22A.</title>
        <authorList>
            <person name="Tani A."/>
            <person name="Ogura Y."/>
            <person name="Hayashi T."/>
        </authorList>
    </citation>
    <scope>NUCLEOTIDE SEQUENCE [LARGE SCALE GENOMIC DNA]</scope>
    <source>
        <strain evidence="3">MA-22A</strain>
        <plasmid evidence="3">Plasmid pMaq22A_1p DNA</plasmid>
    </source>
</reference>
<dbReference type="EMBL" id="AP014705">
    <property type="protein sequence ID" value="BAR47291.1"/>
    <property type="molecule type" value="Genomic_DNA"/>
</dbReference>
<sequence>MDRTTQPVTAGAIPPRERQGRPGRDVARLPSPRAGKEIPRSIFQSVFTRPLSRGSEPVRDDPPNRAPSRVRETKFSQCLP</sequence>
<feature type="compositionally biased region" description="Basic and acidic residues" evidence="1">
    <location>
        <begin position="56"/>
        <end position="74"/>
    </location>
</feature>
<feature type="compositionally biased region" description="Basic and acidic residues" evidence="1">
    <location>
        <begin position="15"/>
        <end position="27"/>
    </location>
</feature>
<dbReference type="AlphaFoldDB" id="A0A1Y0ZCC9"/>
<evidence type="ECO:0000313" key="2">
    <source>
        <dbReference type="EMBL" id="BAR47291.1"/>
    </source>
</evidence>
<geneLocation type="plasmid" evidence="3">
    <name>pMaq22A_1p DNA</name>
</geneLocation>
<evidence type="ECO:0000313" key="3">
    <source>
        <dbReference type="Proteomes" id="UP000061432"/>
    </source>
</evidence>
<organism evidence="2 3">
    <name type="scientific">Methylobacterium aquaticum</name>
    <dbReference type="NCBI Taxonomy" id="270351"/>
    <lineage>
        <taxon>Bacteria</taxon>
        <taxon>Pseudomonadati</taxon>
        <taxon>Pseudomonadota</taxon>
        <taxon>Alphaproteobacteria</taxon>
        <taxon>Hyphomicrobiales</taxon>
        <taxon>Methylobacteriaceae</taxon>
        <taxon>Methylobacterium</taxon>
    </lineage>
</organism>